<dbReference type="PANTHER" id="PTHR33121">
    <property type="entry name" value="CYCLIC DI-GMP PHOSPHODIESTERASE PDEF"/>
    <property type="match status" value="1"/>
</dbReference>
<dbReference type="AlphaFoldDB" id="A0A178J749"/>
<reference evidence="1 2" key="1">
    <citation type="submission" date="2016-03" db="EMBL/GenBank/DDBJ databases">
        <title>Draft genome sequence of the Vibrio tubiashii subs. europaeus.</title>
        <authorList>
            <person name="Spinard E."/>
            <person name="Dubert J."/>
            <person name="Nelson D.R."/>
            <person name="Barja J.L."/>
        </authorList>
    </citation>
    <scope>NUCLEOTIDE SEQUENCE [LARGE SCALE GENOMIC DNA]</scope>
    <source>
        <strain evidence="2">PP-638</strain>
    </source>
</reference>
<dbReference type="CDD" id="cd01948">
    <property type="entry name" value="EAL"/>
    <property type="match status" value="1"/>
</dbReference>
<dbReference type="GeneID" id="78077971"/>
<evidence type="ECO:0000313" key="2">
    <source>
        <dbReference type="Proteomes" id="UP000094761"/>
    </source>
</evidence>
<gene>
    <name evidence="1" type="ORF">AZ468_19800</name>
</gene>
<accession>A0A178J749</accession>
<evidence type="ECO:0000313" key="1">
    <source>
        <dbReference type="EMBL" id="OAM97780.1"/>
    </source>
</evidence>
<dbReference type="PROSITE" id="PS50883">
    <property type="entry name" value="EAL"/>
    <property type="match status" value="1"/>
</dbReference>
<dbReference type="Pfam" id="PF00563">
    <property type="entry name" value="EAL"/>
    <property type="match status" value="1"/>
</dbReference>
<proteinExistence type="predicted"/>
<dbReference type="GO" id="GO:0071111">
    <property type="term" value="F:cyclic-guanylate-specific phosphodiesterase activity"/>
    <property type="evidence" value="ECO:0007669"/>
    <property type="project" value="InterPro"/>
</dbReference>
<organism evidence="1 2">
    <name type="scientific">Vibrio europaeus</name>
    <dbReference type="NCBI Taxonomy" id="300876"/>
    <lineage>
        <taxon>Bacteria</taxon>
        <taxon>Pseudomonadati</taxon>
        <taxon>Pseudomonadota</taxon>
        <taxon>Gammaproteobacteria</taxon>
        <taxon>Vibrionales</taxon>
        <taxon>Vibrionaceae</taxon>
        <taxon>Vibrio</taxon>
        <taxon>Vibrio oreintalis group</taxon>
    </lineage>
</organism>
<protein>
    <submittedName>
        <fullName evidence="1">Diguanylate cyclase</fullName>
    </submittedName>
</protein>
<dbReference type="EMBL" id="LUAX01000007">
    <property type="protein sequence ID" value="OAM97780.1"/>
    <property type="molecule type" value="Genomic_DNA"/>
</dbReference>
<sequence length="575" mass="65753">MFYSFNLCDDNSLDLVLSGSQLYSIENDNKKRETDLDERERFVLEFLINNSSVDNPISLKDLDSAYRNIENKEIEKEPWQTTIRRLQSKFKRLTTDYGQNINEKRLISTICQKGYYVGLTRSTRTKPRDTEFKLSDFKPSLFSMLGSFLITYKMALLRQSARVLLYVGVITSFLYSLHIYQLTSIVEQFQSNIDNVAQELTSLGCHDDETHGVFNHSLYLDSALLISPFDSCFVDRDSVDQISEDYVNSLLNLPQFTYSVRDNEETYTTMIGRVSLRAVESMYSNNLWSLLVDGLVVQHKDDKAVALGESSGIRIHAKVLDGGTTVSFYASNLLSEIVSLFLLVSLALYWRKIARFIRFCQDWVLLDYALEPVVDTTKNNTIYHEILTRVTERTALQYIENLAENQLITFHTVLIAKTIVNAQRKGLSGVYGINICPGSLLGSHYLVLENYLSRLQPSEVVLELTENSNLPYDKEIYANISKLQQQGFKIALDDFGTGNNNVEIVQKISLDYLKIDKEFIRDIDSNEAKQRLLGTLSEIGEMSECEIIQEGVETYAQQLTLQSLGYNLHQGYLYV</sequence>
<comment type="caution">
    <text evidence="1">The sequence shown here is derived from an EMBL/GenBank/DDBJ whole genome shotgun (WGS) entry which is preliminary data.</text>
</comment>
<name>A0A178J749_9VIBR</name>
<dbReference type="SMART" id="SM00052">
    <property type="entry name" value="EAL"/>
    <property type="match status" value="1"/>
</dbReference>
<dbReference type="PANTHER" id="PTHR33121:SF76">
    <property type="entry name" value="SIGNALING PROTEIN"/>
    <property type="match status" value="1"/>
</dbReference>
<dbReference type="OrthoDB" id="5894408at2"/>
<dbReference type="SUPFAM" id="SSF141868">
    <property type="entry name" value="EAL domain-like"/>
    <property type="match status" value="1"/>
</dbReference>
<dbReference type="Gene3D" id="3.20.20.450">
    <property type="entry name" value="EAL domain"/>
    <property type="match status" value="1"/>
</dbReference>
<dbReference type="InterPro" id="IPR050706">
    <property type="entry name" value="Cyclic-di-GMP_PDE-like"/>
</dbReference>
<dbReference type="InterPro" id="IPR001633">
    <property type="entry name" value="EAL_dom"/>
</dbReference>
<dbReference type="InterPro" id="IPR035919">
    <property type="entry name" value="EAL_sf"/>
</dbReference>
<dbReference type="Proteomes" id="UP000094761">
    <property type="component" value="Unassembled WGS sequence"/>
</dbReference>
<dbReference type="RefSeq" id="WP_069668954.1">
    <property type="nucleotide sequence ID" value="NZ_JAPFIM010000018.1"/>
</dbReference>